<protein>
    <submittedName>
        <fullName evidence="2">Helix-turn-helix transcriptional regulator</fullName>
    </submittedName>
</protein>
<dbReference type="EMBL" id="JADCSA010000004">
    <property type="protein sequence ID" value="MBE7324094.1"/>
    <property type="molecule type" value="Genomic_DNA"/>
</dbReference>
<dbReference type="Pfam" id="PF01381">
    <property type="entry name" value="HTH_3"/>
    <property type="match status" value="1"/>
</dbReference>
<dbReference type="InterPro" id="IPR001387">
    <property type="entry name" value="Cro/C1-type_HTH"/>
</dbReference>
<feature type="domain" description="HTH cro/C1-type" evidence="1">
    <location>
        <begin position="31"/>
        <end position="89"/>
    </location>
</feature>
<dbReference type="SUPFAM" id="SSF47413">
    <property type="entry name" value="lambda repressor-like DNA-binding domains"/>
    <property type="match status" value="1"/>
</dbReference>
<name>A0ABR9RR94_9ACTN</name>
<dbReference type="PROSITE" id="PS50943">
    <property type="entry name" value="HTH_CROC1"/>
    <property type="match status" value="1"/>
</dbReference>
<evidence type="ECO:0000313" key="2">
    <source>
        <dbReference type="EMBL" id="MBE7324094.1"/>
    </source>
</evidence>
<dbReference type="RefSeq" id="WP_193637432.1">
    <property type="nucleotide sequence ID" value="NZ_JADCSA010000004.1"/>
</dbReference>
<reference evidence="2 3" key="1">
    <citation type="submission" date="2020-10" db="EMBL/GenBank/DDBJ databases">
        <title>Nocardioides sp. isolated from sludge.</title>
        <authorList>
            <person name="Zhang X."/>
        </authorList>
    </citation>
    <scope>NUCLEOTIDE SEQUENCE [LARGE SCALE GENOMIC DNA]</scope>
    <source>
        <strain evidence="2 3">Y6</strain>
    </source>
</reference>
<dbReference type="SMART" id="SM00530">
    <property type="entry name" value="HTH_XRE"/>
    <property type="match status" value="1"/>
</dbReference>
<dbReference type="Proteomes" id="UP000756387">
    <property type="component" value="Unassembled WGS sequence"/>
</dbReference>
<comment type="caution">
    <text evidence="2">The sequence shown here is derived from an EMBL/GenBank/DDBJ whole genome shotgun (WGS) entry which is preliminary data.</text>
</comment>
<dbReference type="InterPro" id="IPR010982">
    <property type="entry name" value="Lambda_DNA-bd_dom_sf"/>
</dbReference>
<organism evidence="2 3">
    <name type="scientific">Nocardioides malaquae</name>
    <dbReference type="NCBI Taxonomy" id="2773426"/>
    <lineage>
        <taxon>Bacteria</taxon>
        <taxon>Bacillati</taxon>
        <taxon>Actinomycetota</taxon>
        <taxon>Actinomycetes</taxon>
        <taxon>Propionibacteriales</taxon>
        <taxon>Nocardioidaceae</taxon>
        <taxon>Nocardioides</taxon>
    </lineage>
</organism>
<accession>A0ABR9RR94</accession>
<evidence type="ECO:0000313" key="3">
    <source>
        <dbReference type="Proteomes" id="UP000756387"/>
    </source>
</evidence>
<dbReference type="Gene3D" id="1.10.260.40">
    <property type="entry name" value="lambda repressor-like DNA-binding domains"/>
    <property type="match status" value="1"/>
</dbReference>
<dbReference type="CDD" id="cd00093">
    <property type="entry name" value="HTH_XRE"/>
    <property type="match status" value="1"/>
</dbReference>
<evidence type="ECO:0000259" key="1">
    <source>
        <dbReference type="PROSITE" id="PS50943"/>
    </source>
</evidence>
<keyword evidence="3" id="KW-1185">Reference proteome</keyword>
<gene>
    <name evidence="2" type="ORF">IEQ44_05470</name>
</gene>
<proteinExistence type="predicted"/>
<sequence>MTAMGTWFKETPESLRLVAEETALLEASELVAACLEDRQIKKSTLADRLDVSRSEVTQRLNGKRNLTVRTLGAMLHELGYRLRFDVQDLAQHRPQRHVEVLGGTGWIAPGARYTRTGSSLHLVRHEAAS</sequence>